<dbReference type="PANTHER" id="PTHR34046:SF7">
    <property type="entry name" value="DUF740 FAMILY PROTEIN"/>
    <property type="match status" value="1"/>
</dbReference>
<feature type="region of interest" description="Disordered" evidence="1">
    <location>
        <begin position="35"/>
        <end position="61"/>
    </location>
</feature>
<accession>A0AAD7PSQ5</accession>
<proteinExistence type="predicted"/>
<gene>
    <name evidence="2" type="ORF">O6P43_015333</name>
</gene>
<dbReference type="AlphaFoldDB" id="A0AAD7PSQ5"/>
<dbReference type="Proteomes" id="UP001163823">
    <property type="component" value="Chromosome 6"/>
</dbReference>
<name>A0AAD7PSQ5_QUISA</name>
<dbReference type="Pfam" id="PF05340">
    <property type="entry name" value="DUF740"/>
    <property type="match status" value="1"/>
</dbReference>
<sequence length="181" mass="19912">METTLISSSLFIFMSINVTNLATYTMKQFAAHLGRSSKKAAGKSKPDGRNCKKHPKHRQSPGVCSLCLRERLAKLSSPSACDSRRTSTITAASSSSSSSLSSYYSSTSSSYASPTQRYRLEGNRISNKSMLFLFMNGKHALTKSRSLTFDNKSNKKGGFWFKLLRISYKEENGGDSSIAAF</sequence>
<dbReference type="PANTHER" id="PTHR34046">
    <property type="entry name" value="OS06G0218800 PROTEIN"/>
    <property type="match status" value="1"/>
</dbReference>
<keyword evidence="3" id="KW-1185">Reference proteome</keyword>
<comment type="caution">
    <text evidence="2">The sequence shown here is derived from an EMBL/GenBank/DDBJ whole genome shotgun (WGS) entry which is preliminary data.</text>
</comment>
<dbReference type="EMBL" id="JARAOO010000006">
    <property type="protein sequence ID" value="KAJ7965744.1"/>
    <property type="molecule type" value="Genomic_DNA"/>
</dbReference>
<protein>
    <submittedName>
        <fullName evidence="2">Avr9/Cf-9 rapidly elicited protein</fullName>
    </submittedName>
</protein>
<dbReference type="InterPro" id="IPR008004">
    <property type="entry name" value="OCTOPUS-like"/>
</dbReference>
<evidence type="ECO:0000313" key="2">
    <source>
        <dbReference type="EMBL" id="KAJ7965744.1"/>
    </source>
</evidence>
<organism evidence="2 3">
    <name type="scientific">Quillaja saponaria</name>
    <name type="common">Soap bark tree</name>
    <dbReference type="NCBI Taxonomy" id="32244"/>
    <lineage>
        <taxon>Eukaryota</taxon>
        <taxon>Viridiplantae</taxon>
        <taxon>Streptophyta</taxon>
        <taxon>Embryophyta</taxon>
        <taxon>Tracheophyta</taxon>
        <taxon>Spermatophyta</taxon>
        <taxon>Magnoliopsida</taxon>
        <taxon>eudicotyledons</taxon>
        <taxon>Gunneridae</taxon>
        <taxon>Pentapetalae</taxon>
        <taxon>rosids</taxon>
        <taxon>fabids</taxon>
        <taxon>Fabales</taxon>
        <taxon>Quillajaceae</taxon>
        <taxon>Quillaja</taxon>
    </lineage>
</organism>
<reference evidence="2" key="1">
    <citation type="journal article" date="2023" name="Science">
        <title>Elucidation of the pathway for biosynthesis of saponin adjuvants from the soapbark tree.</title>
        <authorList>
            <person name="Reed J."/>
            <person name="Orme A."/>
            <person name="El-Demerdash A."/>
            <person name="Owen C."/>
            <person name="Martin L.B.B."/>
            <person name="Misra R.C."/>
            <person name="Kikuchi S."/>
            <person name="Rejzek M."/>
            <person name="Martin A.C."/>
            <person name="Harkess A."/>
            <person name="Leebens-Mack J."/>
            <person name="Louveau T."/>
            <person name="Stephenson M.J."/>
            <person name="Osbourn A."/>
        </authorList>
    </citation>
    <scope>NUCLEOTIDE SEQUENCE</scope>
    <source>
        <strain evidence="2">S10</strain>
    </source>
</reference>
<dbReference type="KEGG" id="qsa:O6P43_015333"/>
<evidence type="ECO:0000313" key="3">
    <source>
        <dbReference type="Proteomes" id="UP001163823"/>
    </source>
</evidence>
<evidence type="ECO:0000256" key="1">
    <source>
        <dbReference type="SAM" id="MobiDB-lite"/>
    </source>
</evidence>